<proteinExistence type="predicted"/>
<evidence type="ECO:0000313" key="3">
    <source>
        <dbReference type="EMBL" id="KAK8006536.1"/>
    </source>
</evidence>
<comment type="caution">
    <text evidence="3">The sequence shown here is derived from an EMBL/GenBank/DDBJ whole genome shotgun (WGS) entry which is preliminary data.</text>
</comment>
<dbReference type="EMBL" id="JAQQWI010000017">
    <property type="protein sequence ID" value="KAK8006536.1"/>
    <property type="molecule type" value="Genomic_DNA"/>
</dbReference>
<feature type="domain" description="T6SS Phospholipase effector Tle1-like catalytic" evidence="2">
    <location>
        <begin position="50"/>
        <end position="164"/>
    </location>
</feature>
<evidence type="ECO:0000313" key="4">
    <source>
        <dbReference type="Proteomes" id="UP001396898"/>
    </source>
</evidence>
<evidence type="ECO:0000259" key="2">
    <source>
        <dbReference type="Pfam" id="PF09994"/>
    </source>
</evidence>
<evidence type="ECO:0000256" key="1">
    <source>
        <dbReference type="SAM" id="MobiDB-lite"/>
    </source>
</evidence>
<reference evidence="3 4" key="1">
    <citation type="submission" date="2023-01" db="EMBL/GenBank/DDBJ databases">
        <title>Analysis of 21 Apiospora genomes using comparative genomics revels a genus with tremendous synthesis potential of carbohydrate active enzymes and secondary metabolites.</title>
        <authorList>
            <person name="Sorensen T."/>
        </authorList>
    </citation>
    <scope>NUCLEOTIDE SEQUENCE [LARGE SCALE GENOMIC DNA]</scope>
    <source>
        <strain evidence="3 4">CBS 20057</strain>
    </source>
</reference>
<gene>
    <name evidence="3" type="ORF">PG991_012833</name>
</gene>
<dbReference type="InterPro" id="IPR018712">
    <property type="entry name" value="Tle1-like_cat"/>
</dbReference>
<dbReference type="Pfam" id="PF09994">
    <property type="entry name" value="T6SS_Tle1-like_cat"/>
    <property type="match status" value="1"/>
</dbReference>
<keyword evidence="4" id="KW-1185">Reference proteome</keyword>
<protein>
    <recommendedName>
        <fullName evidence="2">T6SS Phospholipase effector Tle1-like catalytic domain-containing protein</fullName>
    </recommendedName>
</protein>
<name>A0ABR1RBU5_9PEZI</name>
<feature type="compositionally biased region" description="Basic and acidic residues" evidence="1">
    <location>
        <begin position="1"/>
        <end position="12"/>
    </location>
</feature>
<accession>A0ABR1RBU5</accession>
<feature type="region of interest" description="Disordered" evidence="1">
    <location>
        <begin position="1"/>
        <end position="53"/>
    </location>
</feature>
<sequence>MAEGAIPRRELSKGASSKPGSRLAGLNGPRWVNEKLSADQPPQAQGGAVQEPPRYEKPLHAAAPQASRAVQVVGVFDTAKNLGIPDLIWIQGNLKWTEKYLGIPDPGFHNVALSPSPEQVAEAWSDMIDCEMYEELKGTDSELSKIWFVCFPGPHIDVGGDSDDLLKEWEGDFELAPYLQLDFDLDSLAGAAVEDRCDLIEPLLGHIAQGEKDYGTGWLTRKKAQLKHVANNVANNVVHGWATGLLIGSFGGTAASAGAVKRTPGWYVEYKEKGKSPIRLSETHEMIHPSVEYRGRKKKTTTPPYDPDGLKGFQCDVRKSADEKRYEWTNTSRSKEVGDGDGVEVLILEYLIKARS</sequence>
<dbReference type="Proteomes" id="UP001396898">
    <property type="component" value="Unassembled WGS sequence"/>
</dbReference>
<organism evidence="3 4">
    <name type="scientific">Apiospora marii</name>
    <dbReference type="NCBI Taxonomy" id="335849"/>
    <lineage>
        <taxon>Eukaryota</taxon>
        <taxon>Fungi</taxon>
        <taxon>Dikarya</taxon>
        <taxon>Ascomycota</taxon>
        <taxon>Pezizomycotina</taxon>
        <taxon>Sordariomycetes</taxon>
        <taxon>Xylariomycetidae</taxon>
        <taxon>Amphisphaeriales</taxon>
        <taxon>Apiosporaceae</taxon>
        <taxon>Apiospora</taxon>
    </lineage>
</organism>